<dbReference type="PROSITE" id="PS50878">
    <property type="entry name" value="RT_POL"/>
    <property type="match status" value="1"/>
</dbReference>
<feature type="domain" description="Reverse transcriptase" evidence="1">
    <location>
        <begin position="52"/>
        <end position="268"/>
    </location>
</feature>
<organism evidence="2 3">
    <name type="scientific">Haloplanus salinus</name>
    <dbReference type="NCBI Taxonomy" id="1126245"/>
    <lineage>
        <taxon>Archaea</taxon>
        <taxon>Methanobacteriati</taxon>
        <taxon>Methanobacteriota</taxon>
        <taxon>Stenosarchaea group</taxon>
        <taxon>Halobacteria</taxon>
        <taxon>Halobacteriales</taxon>
        <taxon>Haloferacaceae</taxon>
        <taxon>Haloplanus</taxon>
    </lineage>
</organism>
<name>A0A368NC09_9EURY</name>
<evidence type="ECO:0000313" key="3">
    <source>
        <dbReference type="Proteomes" id="UP000252189"/>
    </source>
</evidence>
<comment type="caution">
    <text evidence="2">The sequence shown here is derived from an EMBL/GenBank/DDBJ whole genome shotgun (WGS) entry which is preliminary data.</text>
</comment>
<dbReference type="AlphaFoldDB" id="A0A368NC09"/>
<dbReference type="PANTHER" id="PTHR34047">
    <property type="entry name" value="NUCLEAR INTRON MATURASE 1, MITOCHONDRIAL-RELATED"/>
    <property type="match status" value="1"/>
</dbReference>
<proteinExistence type="predicted"/>
<dbReference type="InterPro" id="IPR000477">
    <property type="entry name" value="RT_dom"/>
</dbReference>
<dbReference type="OrthoDB" id="146587at2157"/>
<dbReference type="EMBL" id="QPHM01000001">
    <property type="protein sequence ID" value="RCU47021.1"/>
    <property type="molecule type" value="Genomic_DNA"/>
</dbReference>
<sequence length="331" mass="38901">MVNSYSECFDQIAGFQPLYKGYREARKGKRYSGEVLGFSKNLEENIHELSDKLLVGSYRPKGFKEFKLYDPKEREISAPYFRDRVVHRSLHQSLEPFFDNKFIEHSFACRKGKGTHAGVRQAQSFMRKQDSSYFLKCDVKSYFDSVDHRILLEILSRQIRDERITDLVEVILSDPGERGLPIGTLYSQLFANVYLNEFDHFVKQGLQAEYYVRYMDDFVFFSDSKQRLHELREASQGYLKSRLNLKLPYSKTSLEPAGKGLTFLGYRIFPGHRKLRKRNKKKFKHRLKTQKQALSRDEIDFSELKASIDSWKGHAQHADTEELKKKYIGEL</sequence>
<accession>A0A368NC09</accession>
<dbReference type="CDD" id="cd01651">
    <property type="entry name" value="RT_G2_intron"/>
    <property type="match status" value="1"/>
</dbReference>
<dbReference type="Pfam" id="PF00078">
    <property type="entry name" value="RVT_1"/>
    <property type="match status" value="1"/>
</dbReference>
<dbReference type="SUPFAM" id="SSF56672">
    <property type="entry name" value="DNA/RNA polymerases"/>
    <property type="match status" value="1"/>
</dbReference>
<keyword evidence="3" id="KW-1185">Reference proteome</keyword>
<dbReference type="InterPro" id="IPR051083">
    <property type="entry name" value="GrpII_Intron_Splice-Mob/Def"/>
</dbReference>
<evidence type="ECO:0000313" key="2">
    <source>
        <dbReference type="EMBL" id="RCU47021.1"/>
    </source>
</evidence>
<evidence type="ECO:0000259" key="1">
    <source>
        <dbReference type="PROSITE" id="PS50878"/>
    </source>
</evidence>
<protein>
    <submittedName>
        <fullName evidence="2">RNA-dependent DNA polymerase</fullName>
    </submittedName>
</protein>
<dbReference type="RefSeq" id="WP_114448570.1">
    <property type="nucleotide sequence ID" value="NZ_QPHM01000001.1"/>
</dbReference>
<gene>
    <name evidence="2" type="ORF">DU504_06705</name>
</gene>
<dbReference type="PANTHER" id="PTHR34047:SF8">
    <property type="entry name" value="PROTEIN YKFC"/>
    <property type="match status" value="1"/>
</dbReference>
<dbReference type="Proteomes" id="UP000252189">
    <property type="component" value="Unassembled WGS sequence"/>
</dbReference>
<reference evidence="2 3" key="1">
    <citation type="submission" date="2018-07" db="EMBL/GenBank/DDBJ databases">
        <title>Genome sequences of Haloplanus salinus JCM 18368T.</title>
        <authorList>
            <person name="Kim Y.B."/>
            <person name="Roh S.W."/>
        </authorList>
    </citation>
    <scope>NUCLEOTIDE SEQUENCE [LARGE SCALE GENOMIC DNA]</scope>
    <source>
        <strain evidence="2 3">JCM 18368</strain>
    </source>
</reference>
<dbReference type="InterPro" id="IPR043502">
    <property type="entry name" value="DNA/RNA_pol_sf"/>
</dbReference>